<dbReference type="SUPFAM" id="SSF52540">
    <property type="entry name" value="P-loop containing nucleoside triphosphate hydrolases"/>
    <property type="match status" value="1"/>
</dbReference>
<feature type="region of interest" description="Disordered" evidence="3">
    <location>
        <begin position="426"/>
        <end position="453"/>
    </location>
</feature>
<keyword evidence="1" id="KW-0521">NADP</keyword>
<name>A0A9E7H5C9_9LILI</name>
<evidence type="ECO:0000313" key="6">
    <source>
        <dbReference type="Proteomes" id="UP001055439"/>
    </source>
</evidence>
<evidence type="ECO:0000259" key="4">
    <source>
        <dbReference type="PROSITE" id="PS50162"/>
    </source>
</evidence>
<dbReference type="Pfam" id="PF08423">
    <property type="entry name" value="Rad51"/>
    <property type="match status" value="1"/>
</dbReference>
<dbReference type="InterPro" id="IPR050791">
    <property type="entry name" value="Aldo-Keto_reductase"/>
</dbReference>
<keyword evidence="2" id="KW-0560">Oxidoreductase</keyword>
<feature type="region of interest" description="Disordered" evidence="3">
    <location>
        <begin position="1"/>
        <end position="22"/>
    </location>
</feature>
<dbReference type="Gene3D" id="1.10.150.20">
    <property type="entry name" value="5' to 3' exonuclease, C-terminal subdomain"/>
    <property type="match status" value="1"/>
</dbReference>
<dbReference type="InterPro" id="IPR010995">
    <property type="entry name" value="DNA_repair_Rad51/TF_NusA_a-hlx"/>
</dbReference>
<dbReference type="InterPro" id="IPR023210">
    <property type="entry name" value="NADP_OxRdtase_dom"/>
</dbReference>
<feature type="compositionally biased region" description="Basic and acidic residues" evidence="3">
    <location>
        <begin position="435"/>
        <end position="444"/>
    </location>
</feature>
<protein>
    <submittedName>
        <fullName evidence="5">Auxin-induced protein</fullName>
    </submittedName>
</protein>
<organism evidence="5 6">
    <name type="scientific">Musa troglodytarum</name>
    <name type="common">fe'i banana</name>
    <dbReference type="NCBI Taxonomy" id="320322"/>
    <lineage>
        <taxon>Eukaryota</taxon>
        <taxon>Viridiplantae</taxon>
        <taxon>Streptophyta</taxon>
        <taxon>Embryophyta</taxon>
        <taxon>Tracheophyta</taxon>
        <taxon>Spermatophyta</taxon>
        <taxon>Magnoliopsida</taxon>
        <taxon>Liliopsida</taxon>
        <taxon>Zingiberales</taxon>
        <taxon>Musaceae</taxon>
        <taxon>Musa</taxon>
    </lineage>
</organism>
<feature type="domain" description="RecA family profile 1" evidence="4">
    <location>
        <begin position="138"/>
        <end position="278"/>
    </location>
</feature>
<keyword evidence="6" id="KW-1185">Reference proteome</keyword>
<dbReference type="OrthoDB" id="37537at2759"/>
<dbReference type="Pfam" id="PF25286">
    <property type="entry name" value="DUF7876"/>
    <property type="match status" value="1"/>
</dbReference>
<dbReference type="GO" id="GO:0005737">
    <property type="term" value="C:cytoplasm"/>
    <property type="evidence" value="ECO:0007669"/>
    <property type="project" value="TreeGrafter"/>
</dbReference>
<gene>
    <name evidence="5" type="ORF">MUK42_16964</name>
</gene>
<dbReference type="InterPro" id="IPR020588">
    <property type="entry name" value="RecA_ATP-bd"/>
</dbReference>
<dbReference type="PANTHER" id="PTHR43625:SF79">
    <property type="entry name" value="PROTEIN PCNT115, PUTATIVE, EXPRESSED-RELATED"/>
    <property type="match status" value="1"/>
</dbReference>
<dbReference type="AlphaFoldDB" id="A0A9E7H5C9"/>
<accession>A0A9E7H5C9</accession>
<dbReference type="GO" id="GO:0016491">
    <property type="term" value="F:oxidoreductase activity"/>
    <property type="evidence" value="ECO:0007669"/>
    <property type="project" value="UniProtKB-KW"/>
</dbReference>
<sequence length="789" mass="86372">MAPRFEEQGQLQLLEREEDEEDDSFESIDKLIAQGINAGDIKKLQDAGIYTCNGLMMHTKKSLTGIKGLSEAKVDKICEAAEKLVVRSSDPSIQHLFNLFCNLRRSSDTFDLYFVPLLSRSQNMGYVTGSDLLLRRKAVVRITTGSQALDELLGGGIETLSITEAFGEFRSGKTQLAHTLCVSTQLPIQMHGGNGKVAYIDTEGTFRPDRIVPIAERFGMDAGAVLDNIVDSVIALFRVDFCGRGELAERQQKLAQMLSRLIKIAEEFNVAVYITNQVIADPGGGMFISDPKKPAGGHCHWDSNASSDHDYRSSRNIAISLLKRYRIVIDRGGGDNLKEFISAGVNAYALGCTDEGLRKELIRMKDSGAEIEGLQSHSGGTTLKLPVKTLQLEQMAVMGSAEEPSVVASRMRLVFSTLESSDILTASGTASSSPRGRDRMEQKAQQRTQVPKVKVGTQGLEVSKLGFGCSGLSGIFNDPLSYEEGAAIVIDAFHKGVTFFDTSDAYGNGHNENLIGQALKHLPREKVQIASKFGIAGFQDGRLLINGLPEYARKCCEGSLQRLGVDYIDLYFPHRVDTTVPIEHTMHELKKLVEEGKIKYIGLCEASPDTIRRAHAVHPISAVQMEWSLWTRDIEDEIIPLCRELGIGVIAYSPLGHGFFAGRAGTEGLPEGSILALNPRFNGENADKNKKLFVRVTKLAEKHGCTPPQLALAWVLHQGEDVVPIPGTTKVKHLDANIASLDVKLSEEELKEVSDAMPVDEIGGERDIELFTSCSWKFANTPLPATPLE</sequence>
<dbReference type="SUPFAM" id="SSF47794">
    <property type="entry name" value="Rad51 N-terminal domain-like"/>
    <property type="match status" value="1"/>
</dbReference>
<dbReference type="EMBL" id="CP097510">
    <property type="protein sequence ID" value="URE23949.1"/>
    <property type="molecule type" value="Genomic_DNA"/>
</dbReference>
<dbReference type="FunFam" id="1.10.150.20:FF:000043">
    <property type="entry name" value="Meiotic recombination protein DMC1 homolog"/>
    <property type="match status" value="1"/>
</dbReference>
<evidence type="ECO:0000256" key="2">
    <source>
        <dbReference type="ARBA" id="ARBA00023002"/>
    </source>
</evidence>
<evidence type="ECO:0000256" key="1">
    <source>
        <dbReference type="ARBA" id="ARBA00022857"/>
    </source>
</evidence>
<dbReference type="Proteomes" id="UP001055439">
    <property type="component" value="Chromosome 8"/>
</dbReference>
<dbReference type="CDD" id="cd19145">
    <property type="entry name" value="AKR_AKR13D1"/>
    <property type="match status" value="1"/>
</dbReference>
<dbReference type="PROSITE" id="PS50162">
    <property type="entry name" value="RECA_2"/>
    <property type="match status" value="1"/>
</dbReference>
<evidence type="ECO:0000313" key="5">
    <source>
        <dbReference type="EMBL" id="URE23949.1"/>
    </source>
</evidence>
<dbReference type="Pfam" id="PF00248">
    <property type="entry name" value="Aldo_ket_red"/>
    <property type="match status" value="1"/>
</dbReference>
<dbReference type="Gene3D" id="3.40.50.300">
    <property type="entry name" value="P-loop containing nucleotide triphosphate hydrolases"/>
    <property type="match status" value="2"/>
</dbReference>
<dbReference type="InterPro" id="IPR027417">
    <property type="entry name" value="P-loop_NTPase"/>
</dbReference>
<dbReference type="Gene3D" id="3.20.20.100">
    <property type="entry name" value="NADP-dependent oxidoreductase domain"/>
    <property type="match status" value="1"/>
</dbReference>
<proteinExistence type="predicted"/>
<dbReference type="PANTHER" id="PTHR43625">
    <property type="entry name" value="AFLATOXIN B1 ALDEHYDE REDUCTASE"/>
    <property type="match status" value="1"/>
</dbReference>
<dbReference type="GO" id="GO:0006281">
    <property type="term" value="P:DNA repair"/>
    <property type="evidence" value="ECO:0007669"/>
    <property type="project" value="InterPro"/>
</dbReference>
<dbReference type="GO" id="GO:0005524">
    <property type="term" value="F:ATP binding"/>
    <property type="evidence" value="ECO:0007669"/>
    <property type="project" value="InterPro"/>
</dbReference>
<dbReference type="GO" id="GO:0140664">
    <property type="term" value="F:ATP-dependent DNA damage sensor activity"/>
    <property type="evidence" value="ECO:0007669"/>
    <property type="project" value="InterPro"/>
</dbReference>
<dbReference type="GO" id="GO:0003677">
    <property type="term" value="F:DNA binding"/>
    <property type="evidence" value="ECO:0007669"/>
    <property type="project" value="InterPro"/>
</dbReference>
<dbReference type="InterPro" id="IPR013632">
    <property type="entry name" value="Rad51_C"/>
</dbReference>
<dbReference type="SUPFAM" id="SSF51430">
    <property type="entry name" value="NAD(P)-linked oxidoreductase"/>
    <property type="match status" value="1"/>
</dbReference>
<dbReference type="InterPro" id="IPR036812">
    <property type="entry name" value="NAD(P)_OxRdtase_dom_sf"/>
</dbReference>
<reference evidence="5" key="1">
    <citation type="submission" date="2022-05" db="EMBL/GenBank/DDBJ databases">
        <title>The Musa troglodytarum L. genome provides insights into the mechanism of non-climacteric behaviour and enrichment of carotenoids.</title>
        <authorList>
            <person name="Wang J."/>
        </authorList>
    </citation>
    <scope>NUCLEOTIDE SEQUENCE</scope>
    <source>
        <tissue evidence="5">Leaf</tissue>
    </source>
</reference>
<evidence type="ECO:0000256" key="3">
    <source>
        <dbReference type="SAM" id="MobiDB-lite"/>
    </source>
</evidence>
<dbReference type="InterPro" id="IPR057198">
    <property type="entry name" value="DUF7876"/>
</dbReference>